<feature type="transmembrane region" description="Helical" evidence="2">
    <location>
        <begin position="131"/>
        <end position="152"/>
    </location>
</feature>
<reference evidence="3" key="1">
    <citation type="submission" date="2016-10" db="EMBL/GenBank/DDBJ databases">
        <authorList>
            <person name="de Groot N.N."/>
        </authorList>
    </citation>
    <scope>NUCLEOTIDE SEQUENCE [LARGE SCALE GENOMIC DNA]</scope>
    <source>
        <strain evidence="3">ATCC 20501</strain>
    </source>
</reference>
<organism evidence="3 6">
    <name type="scientific">Saccharopolyspora kobensis</name>
    <dbReference type="NCBI Taxonomy" id="146035"/>
    <lineage>
        <taxon>Bacteria</taxon>
        <taxon>Bacillati</taxon>
        <taxon>Actinomycetota</taxon>
        <taxon>Actinomycetes</taxon>
        <taxon>Pseudonocardiales</taxon>
        <taxon>Pseudonocardiaceae</taxon>
        <taxon>Saccharopolyspora</taxon>
    </lineage>
</organism>
<name>A0A1H6BRT2_9PSEU</name>
<dbReference type="SUPFAM" id="SSF103473">
    <property type="entry name" value="MFS general substrate transporter"/>
    <property type="match status" value="1"/>
</dbReference>
<protein>
    <submittedName>
        <fullName evidence="3">Uncharacterized protein</fullName>
    </submittedName>
</protein>
<feature type="transmembrane region" description="Helical" evidence="2">
    <location>
        <begin position="164"/>
        <end position="184"/>
    </location>
</feature>
<keyword evidence="5" id="KW-1185">Reference proteome</keyword>
<evidence type="ECO:0000313" key="4">
    <source>
        <dbReference type="EMBL" id="SFC12356.1"/>
    </source>
</evidence>
<evidence type="ECO:0000256" key="2">
    <source>
        <dbReference type="SAM" id="Phobius"/>
    </source>
</evidence>
<dbReference type="Proteomes" id="UP000236729">
    <property type="component" value="Unassembled WGS sequence"/>
</dbReference>
<evidence type="ECO:0000313" key="3">
    <source>
        <dbReference type="EMBL" id="SEG62926.1"/>
    </source>
</evidence>
<proteinExistence type="predicted"/>
<accession>A0A1H6BRT2</accession>
<keyword evidence="2" id="KW-0812">Transmembrane</keyword>
<accession>A0A1I1GLL3</accession>
<dbReference type="Proteomes" id="UP000199690">
    <property type="component" value="Unassembled WGS sequence"/>
</dbReference>
<keyword evidence="2" id="KW-0472">Membrane</keyword>
<feature type="region of interest" description="Disordered" evidence="1">
    <location>
        <begin position="65"/>
        <end position="90"/>
    </location>
</feature>
<dbReference type="InterPro" id="IPR036259">
    <property type="entry name" value="MFS_trans_sf"/>
</dbReference>
<dbReference type="EMBL" id="FNVB01000004">
    <property type="protein sequence ID" value="SEG62926.1"/>
    <property type="molecule type" value="Genomic_DNA"/>
</dbReference>
<gene>
    <name evidence="3" type="ORF">SAMN02982929_02766</name>
    <name evidence="4" type="ORF">SAMN05216506_1015</name>
</gene>
<feature type="transmembrane region" description="Helical" evidence="2">
    <location>
        <begin position="228"/>
        <end position="248"/>
    </location>
</feature>
<feature type="transmembrane region" description="Helical" evidence="2">
    <location>
        <begin position="260"/>
        <end position="280"/>
    </location>
</feature>
<sequence>MKVHSFRSEPRRTAFQIALWGVAVLSLGAYFASTWFQDSALGILFNTTFWLSLFATKTLRHRQLTDVERESEPGQVEASAGSEEQQPVPRRNALSRGVKVVLLLELVLALAGGALHLLQIDGSIGLRSVTATTLLLAGSISIACGILLHGLLRRLGSPEKWADTATAVGITATFPLLCWLGYYAGRRNGHCIYRHSDGSKQDFTCAPQESGRYMLLVNDIGSYLGRPVVGAAFMVALFIGAALAIGLPDRGNRAVTKSNLICALLASALLATVFALQLADAPEYDLGWSALAVLVVILPPVVHAVRRRVQLERMGRPGSPLSRVRPRGRRR</sequence>
<feature type="transmembrane region" description="Helical" evidence="2">
    <location>
        <begin position="100"/>
        <end position="119"/>
    </location>
</feature>
<dbReference type="EMBL" id="FOME01000001">
    <property type="protein sequence ID" value="SFC12356.1"/>
    <property type="molecule type" value="Genomic_DNA"/>
</dbReference>
<feature type="transmembrane region" description="Helical" evidence="2">
    <location>
        <begin position="286"/>
        <end position="305"/>
    </location>
</feature>
<evidence type="ECO:0000313" key="5">
    <source>
        <dbReference type="Proteomes" id="UP000199690"/>
    </source>
</evidence>
<feature type="transmembrane region" description="Helical" evidence="2">
    <location>
        <begin position="12"/>
        <end position="33"/>
    </location>
</feature>
<feature type="transmembrane region" description="Helical" evidence="2">
    <location>
        <begin position="39"/>
        <end position="56"/>
    </location>
</feature>
<reference evidence="5 6" key="2">
    <citation type="submission" date="2016-10" db="EMBL/GenBank/DDBJ databases">
        <authorList>
            <person name="Varghese N."/>
            <person name="Submissions S."/>
        </authorList>
    </citation>
    <scope>NUCLEOTIDE SEQUENCE [LARGE SCALE GENOMIC DNA]</scope>
    <source>
        <strain evidence="6">ATCC 20501</strain>
        <strain evidence="4 5">CGMCC 4.3529</strain>
    </source>
</reference>
<keyword evidence="2" id="KW-1133">Transmembrane helix</keyword>
<evidence type="ECO:0000313" key="6">
    <source>
        <dbReference type="Proteomes" id="UP000236729"/>
    </source>
</evidence>
<evidence type="ECO:0000256" key="1">
    <source>
        <dbReference type="SAM" id="MobiDB-lite"/>
    </source>
</evidence>
<dbReference type="AlphaFoldDB" id="A0A1H6BRT2"/>